<reference evidence="10 11" key="1">
    <citation type="submission" date="2013-08" db="EMBL/GenBank/DDBJ databases">
        <title>Genome sequencing of Cellulomonas carbonis T26.</title>
        <authorList>
            <person name="Chen F."/>
            <person name="Li Y."/>
            <person name="Wang G."/>
        </authorList>
    </citation>
    <scope>NUCLEOTIDE SEQUENCE [LARGE SCALE GENOMIC DNA]</scope>
    <source>
        <strain evidence="10 11">T26</strain>
    </source>
</reference>
<keyword evidence="11" id="KW-1185">Reference proteome</keyword>
<evidence type="ECO:0000256" key="1">
    <source>
        <dbReference type="ARBA" id="ARBA00004651"/>
    </source>
</evidence>
<dbReference type="InterPro" id="IPR000515">
    <property type="entry name" value="MetI-like"/>
</dbReference>
<proteinExistence type="inferred from homology"/>
<protein>
    <submittedName>
        <fullName evidence="10">Polar amino acid ABC transporter permease</fullName>
    </submittedName>
</protein>
<keyword evidence="4 7" id="KW-0812">Transmembrane</keyword>
<dbReference type="SUPFAM" id="SSF161098">
    <property type="entry name" value="MetI-like"/>
    <property type="match status" value="1"/>
</dbReference>
<name>A0A0A0BW48_9CELL</name>
<dbReference type="Gene3D" id="1.10.3720.10">
    <property type="entry name" value="MetI-like"/>
    <property type="match status" value="1"/>
</dbReference>
<dbReference type="GO" id="GO:0006865">
    <property type="term" value="P:amino acid transport"/>
    <property type="evidence" value="ECO:0007669"/>
    <property type="project" value="TreeGrafter"/>
</dbReference>
<dbReference type="PANTHER" id="PTHR30614">
    <property type="entry name" value="MEMBRANE COMPONENT OF AMINO ACID ABC TRANSPORTER"/>
    <property type="match status" value="1"/>
</dbReference>
<dbReference type="GO" id="GO:0043190">
    <property type="term" value="C:ATP-binding cassette (ABC) transporter complex"/>
    <property type="evidence" value="ECO:0007669"/>
    <property type="project" value="InterPro"/>
</dbReference>
<comment type="caution">
    <text evidence="10">The sequence shown here is derived from an EMBL/GenBank/DDBJ whole genome shotgun (WGS) entry which is preliminary data.</text>
</comment>
<feature type="transmembrane region" description="Helical" evidence="7">
    <location>
        <begin position="137"/>
        <end position="156"/>
    </location>
</feature>
<comment type="similarity">
    <text evidence="7">Belongs to the binding-protein-dependent transport system permease family.</text>
</comment>
<feature type="transmembrane region" description="Helical" evidence="7">
    <location>
        <begin position="109"/>
        <end position="131"/>
    </location>
</feature>
<evidence type="ECO:0000313" key="10">
    <source>
        <dbReference type="EMBL" id="KGM12146.1"/>
    </source>
</evidence>
<evidence type="ECO:0000256" key="8">
    <source>
        <dbReference type="SAM" id="MobiDB-lite"/>
    </source>
</evidence>
<keyword evidence="6 7" id="KW-0472">Membrane</keyword>
<evidence type="ECO:0000313" key="11">
    <source>
        <dbReference type="Proteomes" id="UP000029839"/>
    </source>
</evidence>
<gene>
    <name evidence="10" type="ORF">N868_01880</name>
</gene>
<evidence type="ECO:0000256" key="6">
    <source>
        <dbReference type="ARBA" id="ARBA00023136"/>
    </source>
</evidence>
<accession>A0A0A0BW48</accession>
<evidence type="ECO:0000256" key="5">
    <source>
        <dbReference type="ARBA" id="ARBA00022989"/>
    </source>
</evidence>
<evidence type="ECO:0000256" key="2">
    <source>
        <dbReference type="ARBA" id="ARBA00022448"/>
    </source>
</evidence>
<organism evidence="10 11">
    <name type="scientific">Cellulomonas carbonis T26</name>
    <dbReference type="NCBI Taxonomy" id="947969"/>
    <lineage>
        <taxon>Bacteria</taxon>
        <taxon>Bacillati</taxon>
        <taxon>Actinomycetota</taxon>
        <taxon>Actinomycetes</taxon>
        <taxon>Micrococcales</taxon>
        <taxon>Cellulomonadaceae</taxon>
        <taxon>Cellulomonas</taxon>
    </lineage>
</organism>
<evidence type="ECO:0000259" key="9">
    <source>
        <dbReference type="PROSITE" id="PS50928"/>
    </source>
</evidence>
<dbReference type="CDD" id="cd06261">
    <property type="entry name" value="TM_PBP2"/>
    <property type="match status" value="1"/>
</dbReference>
<dbReference type="Pfam" id="PF00528">
    <property type="entry name" value="BPD_transp_1"/>
    <property type="match status" value="1"/>
</dbReference>
<dbReference type="RefSeq" id="WP_052425877.1">
    <property type="nucleotide sequence ID" value="NZ_AXCY01000008.1"/>
</dbReference>
<feature type="transmembrane region" description="Helical" evidence="7">
    <location>
        <begin position="237"/>
        <end position="258"/>
    </location>
</feature>
<comment type="subcellular location">
    <subcellularLocation>
        <location evidence="1 7">Cell membrane</location>
        <topology evidence="1 7">Multi-pass membrane protein</topology>
    </subcellularLocation>
</comment>
<dbReference type="PANTHER" id="PTHR30614:SF21">
    <property type="entry name" value="AMINO ACID ABC TRANSPORTER PERMEASE"/>
    <property type="match status" value="1"/>
</dbReference>
<reference evidence="10 11" key="2">
    <citation type="journal article" date="2015" name="Stand. Genomic Sci.">
        <title>Draft genome sequence of Cellulomonas carbonis T26(T) and comparative analysis of six Cellulomonas genomes.</title>
        <authorList>
            <person name="Zhuang W."/>
            <person name="Zhang S."/>
            <person name="Xia X."/>
            <person name="Wang G."/>
        </authorList>
    </citation>
    <scope>NUCLEOTIDE SEQUENCE [LARGE SCALE GENOMIC DNA]</scope>
    <source>
        <strain evidence="10 11">T26</strain>
    </source>
</reference>
<dbReference type="InterPro" id="IPR035906">
    <property type="entry name" value="MetI-like_sf"/>
</dbReference>
<evidence type="ECO:0000256" key="3">
    <source>
        <dbReference type="ARBA" id="ARBA00022475"/>
    </source>
</evidence>
<dbReference type="GO" id="GO:0022857">
    <property type="term" value="F:transmembrane transporter activity"/>
    <property type="evidence" value="ECO:0007669"/>
    <property type="project" value="InterPro"/>
</dbReference>
<dbReference type="Proteomes" id="UP000029839">
    <property type="component" value="Unassembled WGS sequence"/>
</dbReference>
<dbReference type="InterPro" id="IPR043429">
    <property type="entry name" value="ArtM/GltK/GlnP/TcyL/YhdX-like"/>
</dbReference>
<dbReference type="PROSITE" id="PS50928">
    <property type="entry name" value="ABC_TM1"/>
    <property type="match status" value="1"/>
</dbReference>
<keyword evidence="5 7" id="KW-1133">Transmembrane helix</keyword>
<feature type="transmembrane region" description="Helical" evidence="7">
    <location>
        <begin position="21"/>
        <end position="40"/>
    </location>
</feature>
<evidence type="ECO:0000256" key="7">
    <source>
        <dbReference type="RuleBase" id="RU363032"/>
    </source>
</evidence>
<evidence type="ECO:0000256" key="4">
    <source>
        <dbReference type="ARBA" id="ARBA00022692"/>
    </source>
</evidence>
<dbReference type="EMBL" id="AXCY01000008">
    <property type="protein sequence ID" value="KGM12146.1"/>
    <property type="molecule type" value="Genomic_DNA"/>
</dbReference>
<sequence>MTSVLYDAPGPVARRRERWGSVIGSVVVLVLLAVGAVAAARNGVFDADRWDVLYDPPKQTAADVWRSLLVTGLGATLRAAALAAPLALALGVALAVWRSTRLRALRIPAVGVIELFRGVPVLLMMFFALLALKLSSFEAVVFGLVVYNMAIVAEILRAGLAALPKGQAEAAYALGLSRPQTLFTILLPQAVRLMMPSLVAQMVVLLKDSSLGFIVGYQELLKVIQNNSYFYGNNYAFALFTVGTVVYLTVNLSLSWFARWLARRTSAQGNPEAVAEAAQRPGTGPGADAGARPV</sequence>
<keyword evidence="3" id="KW-1003">Cell membrane</keyword>
<dbReference type="AlphaFoldDB" id="A0A0A0BW48"/>
<dbReference type="InterPro" id="IPR010065">
    <property type="entry name" value="AA_ABC_transptr_permease_3TM"/>
</dbReference>
<feature type="domain" description="ABC transmembrane type-1" evidence="9">
    <location>
        <begin position="73"/>
        <end position="258"/>
    </location>
</feature>
<keyword evidence="2 7" id="KW-0813">Transport</keyword>
<feature type="region of interest" description="Disordered" evidence="8">
    <location>
        <begin position="272"/>
        <end position="294"/>
    </location>
</feature>
<dbReference type="NCBIfam" id="TIGR01726">
    <property type="entry name" value="HEQRo_perm_3TM"/>
    <property type="match status" value="1"/>
</dbReference>
<dbReference type="OrthoDB" id="4543034at2"/>
<feature type="transmembrane region" description="Helical" evidence="7">
    <location>
        <begin position="75"/>
        <end position="97"/>
    </location>
</feature>